<evidence type="ECO:0000256" key="2">
    <source>
        <dbReference type="ARBA" id="ARBA00010305"/>
    </source>
</evidence>
<evidence type="ECO:0000313" key="7">
    <source>
        <dbReference type="EMBL" id="VDN24291.1"/>
    </source>
</evidence>
<dbReference type="InterPro" id="IPR022083">
    <property type="entry name" value="KBP"/>
</dbReference>
<evidence type="ECO:0000256" key="5">
    <source>
        <dbReference type="ARBA" id="ARBA00023212"/>
    </source>
</evidence>
<gene>
    <name evidence="7" type="ORF">DILT_LOCUS14403</name>
</gene>
<sequence>MEDPRLKHCLKTDSINEPSEDSDAPALNSPNPNFCLAKADVAKRIIDFALRLMDIGSKRLTEEEPEPEASSDTSSLRYGSMFQLCTDRALHEAYNRPATEPAKQKSNDREAIETLSTPPKEYATAAYLFRWISRLLPVATAFYTMDDHCTEAVELSCCHARAYSYIAIYESDPTRQCCMQKRRSDILEALLDRLNPQHYMALRRQIMFDLADALSIHSAVKIQKTGVRLPFRLFYILRGQFGNTNMLINKIYMFTT</sequence>
<evidence type="ECO:0000256" key="4">
    <source>
        <dbReference type="ARBA" id="ARBA00022490"/>
    </source>
</evidence>
<reference evidence="7 8" key="1">
    <citation type="submission" date="2018-11" db="EMBL/GenBank/DDBJ databases">
        <authorList>
            <consortium name="Pathogen Informatics"/>
        </authorList>
    </citation>
    <scope>NUCLEOTIDE SEQUENCE [LARGE SCALE GENOMIC DNA]</scope>
</reference>
<dbReference type="GO" id="GO:0005856">
    <property type="term" value="C:cytoskeleton"/>
    <property type="evidence" value="ECO:0007669"/>
    <property type="project" value="UniProtKB-SubCell"/>
</dbReference>
<evidence type="ECO:0000256" key="6">
    <source>
        <dbReference type="SAM" id="MobiDB-lite"/>
    </source>
</evidence>
<proteinExistence type="inferred from homology"/>
<feature type="region of interest" description="Disordered" evidence="6">
    <location>
        <begin position="96"/>
        <end position="115"/>
    </location>
</feature>
<name>A0A3P7N0D9_DIBLA</name>
<dbReference type="Pfam" id="PF12309">
    <property type="entry name" value="KBP_C"/>
    <property type="match status" value="1"/>
</dbReference>
<keyword evidence="4" id="KW-0963">Cytoplasm</keyword>
<accession>A0A3P7N0D9</accession>
<dbReference type="EMBL" id="UYRU01074145">
    <property type="protein sequence ID" value="VDN24291.1"/>
    <property type="molecule type" value="Genomic_DNA"/>
</dbReference>
<keyword evidence="5" id="KW-0206">Cytoskeleton</keyword>
<evidence type="ECO:0000256" key="3">
    <source>
        <dbReference type="ARBA" id="ARBA00016840"/>
    </source>
</evidence>
<dbReference type="PANTHER" id="PTHR46321:SF1">
    <property type="entry name" value="KIF-BINDING PROTEIN"/>
    <property type="match status" value="1"/>
</dbReference>
<dbReference type="Proteomes" id="UP000281553">
    <property type="component" value="Unassembled WGS sequence"/>
</dbReference>
<dbReference type="PANTHER" id="PTHR46321">
    <property type="entry name" value="KIF1-BINDING PROTEIN"/>
    <property type="match status" value="1"/>
</dbReference>
<dbReference type="AlphaFoldDB" id="A0A3P7N0D9"/>
<organism evidence="7 8">
    <name type="scientific">Dibothriocephalus latus</name>
    <name type="common">Fish tapeworm</name>
    <name type="synonym">Diphyllobothrium latum</name>
    <dbReference type="NCBI Taxonomy" id="60516"/>
    <lineage>
        <taxon>Eukaryota</taxon>
        <taxon>Metazoa</taxon>
        <taxon>Spiralia</taxon>
        <taxon>Lophotrochozoa</taxon>
        <taxon>Platyhelminthes</taxon>
        <taxon>Cestoda</taxon>
        <taxon>Eucestoda</taxon>
        <taxon>Diphyllobothriidea</taxon>
        <taxon>Diphyllobothriidae</taxon>
        <taxon>Dibothriocephalus</taxon>
    </lineage>
</organism>
<comment type="similarity">
    <text evidence="2">Belongs to the KIF-binding protein family.</text>
</comment>
<keyword evidence="8" id="KW-1185">Reference proteome</keyword>
<protein>
    <recommendedName>
        <fullName evidence="3">KIF-binding protein</fullName>
    </recommendedName>
</protein>
<feature type="region of interest" description="Disordered" evidence="6">
    <location>
        <begin position="1"/>
        <end position="29"/>
    </location>
</feature>
<comment type="subcellular location">
    <subcellularLocation>
        <location evidence="1">Cytoplasm</location>
        <location evidence="1">Cytoskeleton</location>
    </subcellularLocation>
</comment>
<feature type="compositionally biased region" description="Basic and acidic residues" evidence="6">
    <location>
        <begin position="102"/>
        <end position="112"/>
    </location>
</feature>
<dbReference type="OrthoDB" id="409897at2759"/>
<evidence type="ECO:0000313" key="8">
    <source>
        <dbReference type="Proteomes" id="UP000281553"/>
    </source>
</evidence>
<evidence type="ECO:0000256" key="1">
    <source>
        <dbReference type="ARBA" id="ARBA00004245"/>
    </source>
</evidence>